<dbReference type="InterPro" id="IPR050368">
    <property type="entry name" value="ClC-type_chloride_channel"/>
</dbReference>
<evidence type="ECO:0000256" key="6">
    <source>
        <dbReference type="ARBA" id="ARBA00023136"/>
    </source>
</evidence>
<evidence type="ECO:0000256" key="2">
    <source>
        <dbReference type="ARBA" id="ARBA00022448"/>
    </source>
</evidence>
<dbReference type="EMBL" id="BARU01038299">
    <property type="protein sequence ID" value="GAH83135.1"/>
    <property type="molecule type" value="Genomic_DNA"/>
</dbReference>
<dbReference type="GO" id="GO:0005254">
    <property type="term" value="F:chloride channel activity"/>
    <property type="evidence" value="ECO:0007669"/>
    <property type="project" value="UniProtKB-KW"/>
</dbReference>
<evidence type="ECO:0000256" key="3">
    <source>
        <dbReference type="ARBA" id="ARBA00022692"/>
    </source>
</evidence>
<evidence type="ECO:0008006" key="12">
    <source>
        <dbReference type="Google" id="ProtNLM"/>
    </source>
</evidence>
<evidence type="ECO:0000256" key="8">
    <source>
        <dbReference type="ARBA" id="ARBA00023214"/>
    </source>
</evidence>
<dbReference type="PANTHER" id="PTHR43427">
    <property type="entry name" value="CHLORIDE CHANNEL PROTEIN CLC-E"/>
    <property type="match status" value="1"/>
</dbReference>
<keyword evidence="3 10" id="KW-0812">Transmembrane</keyword>
<sequence>VSAITIGSGGSAGREGPIAQIGSTVGSYIGNIFKLEPQQKKLLVVCGLSAGIAGTFNAPLGGAIFGMEILLRGIGIFNAMPVILASVVGVAVSASFLGQETAFHLSDIVLWKPQELPLFLLLGVIFGLISVIWVKVFYGSETIFEKIKIPESLKMGVGGLLTGVLIMFFPVYGIAGVGYEGIDLALAGSLAIGFAFLLGAIKILATSFTIGSGGSGGIFAPSLFIGAMFGVGFGGLFKLAFPLLV</sequence>
<evidence type="ECO:0000256" key="1">
    <source>
        <dbReference type="ARBA" id="ARBA00004141"/>
    </source>
</evidence>
<dbReference type="CDD" id="cd00400">
    <property type="entry name" value="Voltage_gated_ClC"/>
    <property type="match status" value="1"/>
</dbReference>
<dbReference type="Pfam" id="PF00654">
    <property type="entry name" value="Voltage_CLC"/>
    <property type="match status" value="1"/>
</dbReference>
<dbReference type="PRINTS" id="PR00762">
    <property type="entry name" value="CLCHANNEL"/>
</dbReference>
<evidence type="ECO:0000256" key="7">
    <source>
        <dbReference type="ARBA" id="ARBA00023173"/>
    </source>
</evidence>
<evidence type="ECO:0000256" key="4">
    <source>
        <dbReference type="ARBA" id="ARBA00022989"/>
    </source>
</evidence>
<name>X1JNW1_9ZZZZ</name>
<keyword evidence="6 10" id="KW-0472">Membrane</keyword>
<evidence type="ECO:0000256" key="5">
    <source>
        <dbReference type="ARBA" id="ARBA00023065"/>
    </source>
</evidence>
<keyword evidence="4 10" id="KW-1133">Transmembrane helix</keyword>
<feature type="non-terminal residue" evidence="11">
    <location>
        <position position="245"/>
    </location>
</feature>
<reference evidence="11" key="1">
    <citation type="journal article" date="2014" name="Front. Microbiol.">
        <title>High frequency of phylogenetically diverse reductive dehalogenase-homologous genes in deep subseafloor sedimentary metagenomes.</title>
        <authorList>
            <person name="Kawai M."/>
            <person name="Futagami T."/>
            <person name="Toyoda A."/>
            <person name="Takaki Y."/>
            <person name="Nishi S."/>
            <person name="Hori S."/>
            <person name="Arai W."/>
            <person name="Tsubouchi T."/>
            <person name="Morono Y."/>
            <person name="Uchiyama I."/>
            <person name="Ito T."/>
            <person name="Fujiyama A."/>
            <person name="Inagaki F."/>
            <person name="Takami H."/>
        </authorList>
    </citation>
    <scope>NUCLEOTIDE SEQUENCE</scope>
    <source>
        <strain evidence="11">Expedition CK06-06</strain>
    </source>
</reference>
<protein>
    <recommendedName>
        <fullName evidence="12">Chloride channel protein</fullName>
    </recommendedName>
</protein>
<feature type="transmembrane region" description="Helical" evidence="10">
    <location>
        <begin position="185"/>
        <end position="205"/>
    </location>
</feature>
<dbReference type="InterPro" id="IPR014743">
    <property type="entry name" value="Cl-channel_core"/>
</dbReference>
<feature type="transmembrane region" description="Helical" evidence="10">
    <location>
        <begin position="118"/>
        <end position="138"/>
    </location>
</feature>
<dbReference type="SUPFAM" id="SSF81340">
    <property type="entry name" value="Clc chloride channel"/>
    <property type="match status" value="1"/>
</dbReference>
<organism evidence="11">
    <name type="scientific">marine sediment metagenome</name>
    <dbReference type="NCBI Taxonomy" id="412755"/>
    <lineage>
        <taxon>unclassified sequences</taxon>
        <taxon>metagenomes</taxon>
        <taxon>ecological metagenomes</taxon>
    </lineage>
</organism>
<feature type="transmembrane region" description="Helical" evidence="10">
    <location>
        <begin position="217"/>
        <end position="241"/>
    </location>
</feature>
<feature type="transmembrane region" description="Helical" evidence="10">
    <location>
        <begin position="77"/>
        <end position="98"/>
    </location>
</feature>
<dbReference type="InterPro" id="IPR001807">
    <property type="entry name" value="ClC"/>
</dbReference>
<dbReference type="Gene3D" id="1.10.3080.10">
    <property type="entry name" value="Clc chloride channel"/>
    <property type="match status" value="1"/>
</dbReference>
<feature type="non-terminal residue" evidence="11">
    <location>
        <position position="1"/>
    </location>
</feature>
<dbReference type="PANTHER" id="PTHR43427:SF6">
    <property type="entry name" value="CHLORIDE CHANNEL PROTEIN CLC-E"/>
    <property type="match status" value="1"/>
</dbReference>
<gene>
    <name evidence="11" type="ORF">S03H2_59554</name>
</gene>
<keyword evidence="5" id="KW-0406">Ion transport</keyword>
<proteinExistence type="predicted"/>
<dbReference type="GO" id="GO:0034707">
    <property type="term" value="C:chloride channel complex"/>
    <property type="evidence" value="ECO:0007669"/>
    <property type="project" value="UniProtKB-KW"/>
</dbReference>
<evidence type="ECO:0000313" key="11">
    <source>
        <dbReference type="EMBL" id="GAH83135.1"/>
    </source>
</evidence>
<keyword evidence="7" id="KW-0869">Chloride channel</keyword>
<evidence type="ECO:0000256" key="10">
    <source>
        <dbReference type="SAM" id="Phobius"/>
    </source>
</evidence>
<accession>X1JNW1</accession>
<comment type="subcellular location">
    <subcellularLocation>
        <location evidence="1">Membrane</location>
        <topology evidence="1">Multi-pass membrane protein</topology>
    </subcellularLocation>
</comment>
<feature type="transmembrane region" description="Helical" evidence="10">
    <location>
        <begin position="159"/>
        <end position="179"/>
    </location>
</feature>
<keyword evidence="8" id="KW-0868">Chloride</keyword>
<evidence type="ECO:0000256" key="9">
    <source>
        <dbReference type="ARBA" id="ARBA00023303"/>
    </source>
</evidence>
<keyword evidence="9" id="KW-0407">Ion channel</keyword>
<keyword evidence="2" id="KW-0813">Transport</keyword>
<dbReference type="AlphaFoldDB" id="X1JNW1"/>
<comment type="caution">
    <text evidence="11">The sequence shown here is derived from an EMBL/GenBank/DDBJ whole genome shotgun (WGS) entry which is preliminary data.</text>
</comment>
<feature type="transmembrane region" description="Helical" evidence="10">
    <location>
        <begin position="42"/>
        <end position="65"/>
    </location>
</feature>